<organism evidence="3 4">
    <name type="scientific">Phytophthora fragariae</name>
    <dbReference type="NCBI Taxonomy" id="53985"/>
    <lineage>
        <taxon>Eukaryota</taxon>
        <taxon>Sar</taxon>
        <taxon>Stramenopiles</taxon>
        <taxon>Oomycota</taxon>
        <taxon>Peronosporomycetes</taxon>
        <taxon>Peronosporales</taxon>
        <taxon>Peronosporaceae</taxon>
        <taxon>Phytophthora</taxon>
    </lineage>
</organism>
<feature type="signal peptide" evidence="1">
    <location>
        <begin position="1"/>
        <end position="15"/>
    </location>
</feature>
<reference evidence="3 4" key="1">
    <citation type="submission" date="2018-09" db="EMBL/GenBank/DDBJ databases">
        <title>Genomic investigation of the strawberry pathogen Phytophthora fragariae indicates pathogenicity is determined by transcriptional variation in three key races.</title>
        <authorList>
            <person name="Adams T.M."/>
            <person name="Armitage A.D."/>
            <person name="Sobczyk M.K."/>
            <person name="Bates H.J."/>
            <person name="Dunwell J.M."/>
            <person name="Nellist C.F."/>
            <person name="Harrison R.J."/>
        </authorList>
    </citation>
    <scope>NUCLEOTIDE SEQUENCE [LARGE SCALE GENOMIC DNA]</scope>
    <source>
        <strain evidence="3 4">NOV-77</strain>
    </source>
</reference>
<sequence length="148" mass="17130">MLLILLIALLLNLDARHVDVETAFLNSPLRDVTIYTEQPEDFDDGTGRVFWLQKGIYGLKQAARIWYQTLHAYLEELGFKRCAYDVGLYVKYVDGRIVIVTVYVDDMMIVSKTKDIDAVMEALRLKFTMKDSVVYGICCQWRFTTSLE</sequence>
<evidence type="ECO:0000313" key="3">
    <source>
        <dbReference type="EMBL" id="KAE9306464.1"/>
    </source>
</evidence>
<proteinExistence type="predicted"/>
<comment type="caution">
    <text evidence="3">The sequence shown here is derived from an EMBL/GenBank/DDBJ whole genome shotgun (WGS) entry which is preliminary data.</text>
</comment>
<protein>
    <recommendedName>
        <fullName evidence="2">Reverse transcriptase Ty1/copia-type domain-containing protein</fullName>
    </recommendedName>
</protein>
<dbReference type="EMBL" id="QXFY01001928">
    <property type="protein sequence ID" value="KAE9306464.1"/>
    <property type="molecule type" value="Genomic_DNA"/>
</dbReference>
<evidence type="ECO:0000313" key="4">
    <source>
        <dbReference type="Proteomes" id="UP000486351"/>
    </source>
</evidence>
<dbReference type="InterPro" id="IPR043502">
    <property type="entry name" value="DNA/RNA_pol_sf"/>
</dbReference>
<dbReference type="Proteomes" id="UP000486351">
    <property type="component" value="Unassembled WGS sequence"/>
</dbReference>
<evidence type="ECO:0000256" key="1">
    <source>
        <dbReference type="SAM" id="SignalP"/>
    </source>
</evidence>
<accession>A0A6G0QWS2</accession>
<dbReference type="SUPFAM" id="SSF56672">
    <property type="entry name" value="DNA/RNA polymerases"/>
    <property type="match status" value="1"/>
</dbReference>
<keyword evidence="1" id="KW-0732">Signal</keyword>
<dbReference type="InterPro" id="IPR013103">
    <property type="entry name" value="RVT_2"/>
</dbReference>
<feature type="domain" description="Reverse transcriptase Ty1/copia-type" evidence="2">
    <location>
        <begin position="4"/>
        <end position="131"/>
    </location>
</feature>
<evidence type="ECO:0000259" key="2">
    <source>
        <dbReference type="Pfam" id="PF07727"/>
    </source>
</evidence>
<name>A0A6G0QWS2_9STRA</name>
<dbReference type="AlphaFoldDB" id="A0A6G0QWS2"/>
<gene>
    <name evidence="3" type="ORF">PF008_g21467</name>
</gene>
<dbReference type="Pfam" id="PF07727">
    <property type="entry name" value="RVT_2"/>
    <property type="match status" value="1"/>
</dbReference>
<feature type="chain" id="PRO_5026355276" description="Reverse transcriptase Ty1/copia-type domain-containing protein" evidence="1">
    <location>
        <begin position="16"/>
        <end position="148"/>
    </location>
</feature>